<dbReference type="EMBL" id="JBJUIK010000002">
    <property type="protein sequence ID" value="KAL3535922.1"/>
    <property type="molecule type" value="Genomic_DNA"/>
</dbReference>
<reference evidence="4 5" key="1">
    <citation type="submission" date="2024-11" db="EMBL/GenBank/DDBJ databases">
        <title>A near-complete genome assembly of Cinchona calisaya.</title>
        <authorList>
            <person name="Lian D.C."/>
            <person name="Zhao X.W."/>
            <person name="Wei L."/>
        </authorList>
    </citation>
    <scope>NUCLEOTIDE SEQUENCE [LARGE SCALE GENOMIC DNA]</scope>
    <source>
        <tissue evidence="4">Nenye</tissue>
    </source>
</reference>
<dbReference type="InterPro" id="IPR044861">
    <property type="entry name" value="IPNS-like_FE2OG_OXY"/>
</dbReference>
<sequence>MSGDSKLKHHKLVQELAKDHGGELPELFADGDGTAITILLQDEEVEGLQFLKDDQWVRVPIRPHALLVNVGDFVESPVHRAATNSKKERIPVAMFCIPEVGKDIGPIEELIDDKRPTLYKDND</sequence>
<dbReference type="GO" id="GO:0046872">
    <property type="term" value="F:metal ion binding"/>
    <property type="evidence" value="ECO:0007669"/>
    <property type="project" value="UniProtKB-KW"/>
</dbReference>
<dbReference type="PANTHER" id="PTHR47991">
    <property type="entry name" value="OXOGLUTARATE/IRON-DEPENDENT DIOXYGENASE"/>
    <property type="match status" value="1"/>
</dbReference>
<feature type="domain" description="Fe2OG dioxygenase" evidence="3">
    <location>
        <begin position="1"/>
        <end position="98"/>
    </location>
</feature>
<dbReference type="Proteomes" id="UP001630127">
    <property type="component" value="Unassembled WGS sequence"/>
</dbReference>
<keyword evidence="2" id="KW-0408">Iron</keyword>
<dbReference type="PROSITE" id="PS51471">
    <property type="entry name" value="FE2OG_OXY"/>
    <property type="match status" value="1"/>
</dbReference>
<evidence type="ECO:0000256" key="2">
    <source>
        <dbReference type="ARBA" id="ARBA00023004"/>
    </source>
</evidence>
<comment type="caution">
    <text evidence="4">The sequence shown here is derived from an EMBL/GenBank/DDBJ whole genome shotgun (WGS) entry which is preliminary data.</text>
</comment>
<dbReference type="InterPro" id="IPR050295">
    <property type="entry name" value="Plant_2OG-oxidoreductases"/>
</dbReference>
<evidence type="ECO:0000313" key="4">
    <source>
        <dbReference type="EMBL" id="KAL3535922.1"/>
    </source>
</evidence>
<evidence type="ECO:0000313" key="5">
    <source>
        <dbReference type="Proteomes" id="UP001630127"/>
    </source>
</evidence>
<keyword evidence="1" id="KW-0479">Metal-binding</keyword>
<dbReference type="InterPro" id="IPR027443">
    <property type="entry name" value="IPNS-like_sf"/>
</dbReference>
<evidence type="ECO:0000259" key="3">
    <source>
        <dbReference type="PROSITE" id="PS51471"/>
    </source>
</evidence>
<dbReference type="Pfam" id="PF03171">
    <property type="entry name" value="2OG-FeII_Oxy"/>
    <property type="match status" value="1"/>
</dbReference>
<dbReference type="InterPro" id="IPR005123">
    <property type="entry name" value="Oxoglu/Fe-dep_dioxygenase_dom"/>
</dbReference>
<evidence type="ECO:0000256" key="1">
    <source>
        <dbReference type="ARBA" id="ARBA00022723"/>
    </source>
</evidence>
<dbReference type="Gene3D" id="2.60.120.330">
    <property type="entry name" value="B-lactam Antibiotic, Isopenicillin N Synthase, Chain"/>
    <property type="match status" value="1"/>
</dbReference>
<keyword evidence="5" id="KW-1185">Reference proteome</keyword>
<dbReference type="SUPFAM" id="SSF51197">
    <property type="entry name" value="Clavaminate synthase-like"/>
    <property type="match status" value="1"/>
</dbReference>
<gene>
    <name evidence="4" type="ORF">ACH5RR_004383</name>
</gene>
<protein>
    <recommendedName>
        <fullName evidence="3">Fe2OG dioxygenase domain-containing protein</fullName>
    </recommendedName>
</protein>
<organism evidence="4 5">
    <name type="scientific">Cinchona calisaya</name>
    <dbReference type="NCBI Taxonomy" id="153742"/>
    <lineage>
        <taxon>Eukaryota</taxon>
        <taxon>Viridiplantae</taxon>
        <taxon>Streptophyta</taxon>
        <taxon>Embryophyta</taxon>
        <taxon>Tracheophyta</taxon>
        <taxon>Spermatophyta</taxon>
        <taxon>Magnoliopsida</taxon>
        <taxon>eudicotyledons</taxon>
        <taxon>Gunneridae</taxon>
        <taxon>Pentapetalae</taxon>
        <taxon>asterids</taxon>
        <taxon>lamiids</taxon>
        <taxon>Gentianales</taxon>
        <taxon>Rubiaceae</taxon>
        <taxon>Cinchonoideae</taxon>
        <taxon>Cinchoneae</taxon>
        <taxon>Cinchona</taxon>
    </lineage>
</organism>
<proteinExistence type="predicted"/>
<accession>A0ABD3AXG0</accession>
<name>A0ABD3AXG0_9GENT</name>
<dbReference type="AlphaFoldDB" id="A0ABD3AXG0"/>